<dbReference type="EMBL" id="BJXA01000009">
    <property type="protein sequence ID" value="GEM37366.1"/>
    <property type="molecule type" value="Genomic_DNA"/>
</dbReference>
<sequence>MLIIAGYAEVDPDQRDADVRAFHDLLRRCRTAPGCLDCAITADPVDPERVNVFELWDTAADMEAWRAVANAPDTGIAINNNSVLKYTVTDARPPFD</sequence>
<dbReference type="Proteomes" id="UP000321424">
    <property type="component" value="Unassembled WGS sequence"/>
</dbReference>
<accession>A0A511MC86</accession>
<comment type="caution">
    <text evidence="2">The sequence shown here is derived from an EMBL/GenBank/DDBJ whole genome shotgun (WGS) entry which is preliminary data.</text>
</comment>
<name>A0A511MC86_9NOCA</name>
<evidence type="ECO:0000259" key="1">
    <source>
        <dbReference type="Pfam" id="PF03992"/>
    </source>
</evidence>
<gene>
    <name evidence="2" type="ORF">NN4_18850</name>
</gene>
<evidence type="ECO:0000313" key="3">
    <source>
        <dbReference type="Proteomes" id="UP000321424"/>
    </source>
</evidence>
<dbReference type="AlphaFoldDB" id="A0A511MC86"/>
<feature type="domain" description="ABM" evidence="1">
    <location>
        <begin position="1"/>
        <end position="67"/>
    </location>
</feature>
<dbReference type="OrthoDB" id="287932at2"/>
<dbReference type="InterPro" id="IPR011008">
    <property type="entry name" value="Dimeric_a/b-barrel"/>
</dbReference>
<dbReference type="SUPFAM" id="SSF54909">
    <property type="entry name" value="Dimeric alpha+beta barrel"/>
    <property type="match status" value="1"/>
</dbReference>
<keyword evidence="3" id="KW-1185">Reference proteome</keyword>
<dbReference type="Gene3D" id="3.30.70.100">
    <property type="match status" value="1"/>
</dbReference>
<proteinExistence type="predicted"/>
<evidence type="ECO:0000313" key="2">
    <source>
        <dbReference type="EMBL" id="GEM37366.1"/>
    </source>
</evidence>
<protein>
    <recommendedName>
        <fullName evidence="1">ABM domain-containing protein</fullName>
    </recommendedName>
</protein>
<dbReference type="RefSeq" id="WP_147129513.1">
    <property type="nucleotide sequence ID" value="NZ_BJXA01000009.1"/>
</dbReference>
<dbReference type="Pfam" id="PF03992">
    <property type="entry name" value="ABM"/>
    <property type="match status" value="1"/>
</dbReference>
<dbReference type="InterPro" id="IPR007138">
    <property type="entry name" value="ABM_dom"/>
</dbReference>
<organism evidence="2 3">
    <name type="scientific">Nocardia ninae NBRC 108245</name>
    <dbReference type="NCBI Taxonomy" id="1210091"/>
    <lineage>
        <taxon>Bacteria</taxon>
        <taxon>Bacillati</taxon>
        <taxon>Actinomycetota</taxon>
        <taxon>Actinomycetes</taxon>
        <taxon>Mycobacteriales</taxon>
        <taxon>Nocardiaceae</taxon>
        <taxon>Nocardia</taxon>
    </lineage>
</organism>
<reference evidence="2 3" key="1">
    <citation type="submission" date="2019-07" db="EMBL/GenBank/DDBJ databases">
        <title>Whole genome shotgun sequence of Nocardia ninae NBRC 108245.</title>
        <authorList>
            <person name="Hosoyama A."/>
            <person name="Uohara A."/>
            <person name="Ohji S."/>
            <person name="Ichikawa N."/>
        </authorList>
    </citation>
    <scope>NUCLEOTIDE SEQUENCE [LARGE SCALE GENOMIC DNA]</scope>
    <source>
        <strain evidence="2 3">NBRC 108245</strain>
    </source>
</reference>